<name>A0A1I0PQS6_9RHOB</name>
<gene>
    <name evidence="2" type="ORF">SAMN05444851_1821</name>
</gene>
<organism evidence="2 3">
    <name type="scientific">Aliiroseovarius sediminilitoris</name>
    <dbReference type="NCBI Taxonomy" id="1173584"/>
    <lineage>
        <taxon>Bacteria</taxon>
        <taxon>Pseudomonadati</taxon>
        <taxon>Pseudomonadota</taxon>
        <taxon>Alphaproteobacteria</taxon>
        <taxon>Rhodobacterales</taxon>
        <taxon>Paracoccaceae</taxon>
        <taxon>Aliiroseovarius</taxon>
    </lineage>
</organism>
<evidence type="ECO:0000313" key="2">
    <source>
        <dbReference type="EMBL" id="SEW16720.1"/>
    </source>
</evidence>
<protein>
    <submittedName>
        <fullName evidence="2">Uncharacterized protein</fullName>
    </submittedName>
</protein>
<proteinExistence type="predicted"/>
<dbReference type="STRING" id="1173584.SAMN05444851_1821"/>
<evidence type="ECO:0000256" key="1">
    <source>
        <dbReference type="SAM" id="Phobius"/>
    </source>
</evidence>
<sequence length="45" mass="4804">MLIRLIKLIFFLAIVGFIGLTGFAFFGDMAPRTAPQSSTVTLNGG</sequence>
<feature type="transmembrane region" description="Helical" evidence="1">
    <location>
        <begin position="6"/>
        <end position="26"/>
    </location>
</feature>
<dbReference type="Proteomes" id="UP000199650">
    <property type="component" value="Unassembled WGS sequence"/>
</dbReference>
<reference evidence="2 3" key="1">
    <citation type="submission" date="2016-10" db="EMBL/GenBank/DDBJ databases">
        <authorList>
            <person name="de Groot N.N."/>
        </authorList>
    </citation>
    <scope>NUCLEOTIDE SEQUENCE [LARGE SCALE GENOMIC DNA]</scope>
    <source>
        <strain evidence="2 3">DSM 29439</strain>
    </source>
</reference>
<keyword evidence="1" id="KW-1133">Transmembrane helix</keyword>
<keyword evidence="3" id="KW-1185">Reference proteome</keyword>
<keyword evidence="1" id="KW-0472">Membrane</keyword>
<accession>A0A1I0PQS6</accession>
<keyword evidence="1" id="KW-0812">Transmembrane</keyword>
<dbReference type="AlphaFoldDB" id="A0A1I0PQS6"/>
<evidence type="ECO:0000313" key="3">
    <source>
        <dbReference type="Proteomes" id="UP000199650"/>
    </source>
</evidence>
<dbReference type="EMBL" id="FOJB01000001">
    <property type="protein sequence ID" value="SEW16720.1"/>
    <property type="molecule type" value="Genomic_DNA"/>
</dbReference>